<evidence type="ECO:0000313" key="6">
    <source>
        <dbReference type="EMBL" id="MRH09389.1"/>
    </source>
</evidence>
<dbReference type="AlphaFoldDB" id="A0A1V4FLJ2"/>
<reference evidence="23 24" key="9">
    <citation type="submission" date="2019-11" db="EMBL/GenBank/DDBJ databases">
        <title>Draft genome sequence of 12 host-associated Lactobacillus reuteri rodent strains.</title>
        <authorList>
            <person name="Zhang S."/>
            <person name="Ozcam M."/>
            <person name="Van Pijkeren J.P."/>
        </authorList>
    </citation>
    <scope>NUCLEOTIDE SEQUENCE [LARGE SCALE GENOMIC DNA]</scope>
    <source>
        <strain evidence="4 25">6799jm-1</strain>
        <strain evidence="7 26">CR</strain>
        <strain evidence="5 24">L1604-1</strain>
        <strain evidence="6 27">Lr4020</strain>
        <strain evidence="3 23">Rat19</strain>
    </source>
</reference>
<reference evidence="14" key="7">
    <citation type="submission" date="2018-05" db="EMBL/GenBank/DDBJ databases">
        <authorList>
            <person name="Lanie J.A."/>
            <person name="Ng W.-L."/>
            <person name="Kazmierczak K.M."/>
            <person name="Andrzejewski T.M."/>
            <person name="Davidsen T.M."/>
            <person name="Wayne K.J."/>
            <person name="Tettelin H."/>
            <person name="Glass J.I."/>
            <person name="Rusch D."/>
            <person name="Podicherti R."/>
            <person name="Tsui H.-C.T."/>
            <person name="Winkler M.E."/>
        </authorList>
    </citation>
    <scope>NUCLEOTIDE SEQUENCE</scope>
    <source>
        <strain evidence="14">LR12</strain>
    </source>
</reference>
<name>A0A1V4FLJ2_LIMRT</name>
<evidence type="ECO:0000313" key="9">
    <source>
        <dbReference type="EMBL" id="OPG88531.1"/>
    </source>
</evidence>
<evidence type="ECO:0000313" key="15">
    <source>
        <dbReference type="EMBL" id="QDR72534.1"/>
    </source>
</evidence>
<reference evidence="2 29" key="11">
    <citation type="journal article" date="2022" name="Front. Cell. Infect. Microbiol.">
        <title>The probiotic and immunomodulation effects of Limosilactobacillus reuteri RGW1 isolated from calf feces.</title>
        <authorList>
            <person name="Huang K."/>
            <person name="Shi W."/>
            <person name="Yang B."/>
            <person name="Wang J."/>
        </authorList>
    </citation>
    <scope>NUCLEOTIDE SEQUENCE [LARGE SCALE GENOMIC DNA]</scope>
    <source>
        <strain evidence="2 29">RGW1</strain>
    </source>
</reference>
<evidence type="ECO:0000313" key="8">
    <source>
        <dbReference type="EMBL" id="NME21832.1"/>
    </source>
</evidence>
<dbReference type="EMBL" id="WJMZ01000003">
    <property type="protein sequence ID" value="MRG83373.1"/>
    <property type="molecule type" value="Genomic_DNA"/>
</dbReference>
<evidence type="ECO:0000313" key="17">
    <source>
        <dbReference type="Proteomes" id="UP000215747"/>
    </source>
</evidence>
<evidence type="ECO:0000313" key="5">
    <source>
        <dbReference type="EMBL" id="MRG83373.1"/>
    </source>
</evidence>
<dbReference type="EMBL" id="QGHT01000045">
    <property type="protein sequence ID" value="PWT40438.1"/>
    <property type="molecule type" value="Genomic_DNA"/>
</dbReference>
<evidence type="ECO:0000313" key="24">
    <source>
        <dbReference type="Proteomes" id="UP000441557"/>
    </source>
</evidence>
<evidence type="ECO:0000313" key="29">
    <source>
        <dbReference type="Proteomes" id="UP001286376"/>
    </source>
</evidence>
<evidence type="ECO:0000313" key="23">
    <source>
        <dbReference type="Proteomes" id="UP000430985"/>
    </source>
</evidence>
<dbReference type="Proteomes" id="UP000245866">
    <property type="component" value="Unassembled WGS sequence"/>
</dbReference>
<dbReference type="Proteomes" id="UP000216122">
    <property type="component" value="Unassembled WGS sequence"/>
</dbReference>
<dbReference type="Proteomes" id="UP000189795">
    <property type="component" value="Unassembled WGS sequence"/>
</dbReference>
<reference evidence="8 28" key="10">
    <citation type="submission" date="2020-04" db="EMBL/GenBank/DDBJ databases">
        <authorList>
            <person name="Hitch T.C.A."/>
            <person name="Wylensek D."/>
            <person name="Clavel T."/>
        </authorList>
    </citation>
    <scope>NUCLEOTIDE SEQUENCE [LARGE SCALE GENOMIC DNA]</scope>
    <source>
        <strain evidence="8 28">WCA-386-APC-4I</strain>
    </source>
</reference>
<reference evidence="17 18" key="4">
    <citation type="submission" date="2017-09" db="EMBL/GenBank/DDBJ databases">
        <title>Tripartite evolution among Lactobacillus johnsonii, Lactobacillus taiwanensis, Lactobacillus reuteri and their rodent host.</title>
        <authorList>
            <person name="Wang T."/>
            <person name="Knowles S."/>
            <person name="Cheng C."/>
        </authorList>
    </citation>
    <scope>NUCLEOTIDE SEQUENCE [LARGE SCALE GENOMIC DNA]</scope>
    <source>
        <strain evidence="11 18">103v</strain>
        <strain evidence="10 17">114h</strain>
    </source>
</reference>
<dbReference type="Proteomes" id="UP000470878">
    <property type="component" value="Unassembled WGS sequence"/>
</dbReference>
<protein>
    <submittedName>
        <fullName evidence="2">EbsA family protein</fullName>
    </submittedName>
    <submittedName>
        <fullName evidence="9">VPDSG-CTERM exosortase interaction domain protein</fullName>
    </submittedName>
</protein>
<evidence type="ECO:0000313" key="22">
    <source>
        <dbReference type="Proteomes" id="UP000316394"/>
    </source>
</evidence>
<keyword evidence="1" id="KW-0812">Transmembrane</keyword>
<keyword evidence="1" id="KW-0472">Membrane</keyword>
<sequence>MTFIIMEEETRYFYQPDLTGTIISWCWTFLFFIAGLVIWLEITHFQWLSALFFAVFVILALLEWRRRTVVITPTKMVFNRLLQKQYLVIPISDIRQPEFTKHTVTITVNGEVMSFTFTTKAIARLKLALKQQGVQ</sequence>
<reference evidence="12" key="6">
    <citation type="submission" date="2018-05" db="EMBL/GenBank/DDBJ databases">
        <authorList>
            <person name="Peng X.Y."/>
            <person name="Xu Y.F."/>
            <person name="Luo D."/>
            <person name="Yu J."/>
            <person name="Gu J.Y."/>
        </authorList>
    </citation>
    <scope>NUCLEOTIDE SEQUENCE</scope>
    <source>
        <strain evidence="13">LR10</strain>
        <strain evidence="12">LR9</strain>
    </source>
</reference>
<dbReference type="EMBL" id="QGHV01000012">
    <property type="protein sequence ID" value="PWT37906.1"/>
    <property type="molecule type" value="Genomic_DNA"/>
</dbReference>
<dbReference type="EMBL" id="WJMV01000020">
    <property type="protein sequence ID" value="MRG75364.1"/>
    <property type="molecule type" value="Genomic_DNA"/>
</dbReference>
<evidence type="ECO:0000313" key="21">
    <source>
        <dbReference type="Proteomes" id="UP000245980"/>
    </source>
</evidence>
<dbReference type="Proteomes" id="UP001286376">
    <property type="component" value="Unassembled WGS sequence"/>
</dbReference>
<dbReference type="EMBL" id="JAOTNP010000025">
    <property type="protein sequence ID" value="MDV8946853.1"/>
    <property type="molecule type" value="Genomic_DNA"/>
</dbReference>
<dbReference type="Proteomes" id="UP000316394">
    <property type="component" value="Chromosome"/>
</dbReference>
<proteinExistence type="predicted"/>
<dbReference type="EMBL" id="WJMX01000005">
    <property type="protein sequence ID" value="MRH80056.1"/>
    <property type="molecule type" value="Genomic_DNA"/>
</dbReference>
<dbReference type="EMBL" id="JABAFN010000009">
    <property type="protein sequence ID" value="NME21832.1"/>
    <property type="molecule type" value="Genomic_DNA"/>
</dbReference>
<dbReference type="EMBL" id="MWVS01000055">
    <property type="protein sequence ID" value="OPG88531.1"/>
    <property type="molecule type" value="Genomic_DNA"/>
</dbReference>
<dbReference type="Proteomes" id="UP000472879">
    <property type="component" value="Unassembled WGS sequence"/>
</dbReference>
<reference evidence="10" key="2">
    <citation type="submission" date="2017-05" db="EMBL/GenBank/DDBJ databases">
        <authorList>
            <person name="Song R."/>
            <person name="Chenine A.L."/>
            <person name="Ruprecht R.M."/>
        </authorList>
    </citation>
    <scope>NUCLEOTIDE SEQUENCE [LARGE SCALE GENOMIC DNA]</scope>
    <source>
        <strain evidence="11">103v</strain>
        <strain evidence="10">114h</strain>
    </source>
</reference>
<dbReference type="Proteomes" id="UP000245980">
    <property type="component" value="Unassembled WGS sequence"/>
</dbReference>
<evidence type="ECO:0000313" key="3">
    <source>
        <dbReference type="EMBL" id="MRG69934.1"/>
    </source>
</evidence>
<evidence type="ECO:0000313" key="4">
    <source>
        <dbReference type="EMBL" id="MRG75364.1"/>
    </source>
</evidence>
<evidence type="ECO:0000313" key="27">
    <source>
        <dbReference type="Proteomes" id="UP000472879"/>
    </source>
</evidence>
<evidence type="ECO:0000313" key="7">
    <source>
        <dbReference type="EMBL" id="MRH80056.1"/>
    </source>
</evidence>
<reference evidence="17 18" key="3">
    <citation type="submission" date="2017-05" db="EMBL/GenBank/DDBJ databases">
        <authorList>
            <person name="Lin X.B."/>
            <person name="Stothard P."/>
            <person name="Tasseva G."/>
            <person name="Walter J."/>
        </authorList>
    </citation>
    <scope>NUCLEOTIDE SEQUENCE [LARGE SCALE GENOMIC DNA]</scope>
    <source>
        <strain evidence="18">103v</strain>
        <strain evidence="17">114h</strain>
    </source>
</reference>
<dbReference type="EMBL" id="CP041676">
    <property type="protein sequence ID" value="QDR72534.1"/>
    <property type="molecule type" value="Genomic_DNA"/>
</dbReference>
<dbReference type="EMBL" id="NGQC01000055">
    <property type="protein sequence ID" value="OYT02540.1"/>
    <property type="molecule type" value="Genomic_DNA"/>
</dbReference>
<evidence type="ECO:0000313" key="10">
    <source>
        <dbReference type="EMBL" id="OYS67717.1"/>
    </source>
</evidence>
<dbReference type="EMBL" id="QGHS01000098">
    <property type="protein sequence ID" value="PWT45967.1"/>
    <property type="molecule type" value="Genomic_DNA"/>
</dbReference>
<reference evidence="9 16" key="1">
    <citation type="submission" date="2017-03" db="EMBL/GenBank/DDBJ databases">
        <title>Antibiotic resistance of probiotic microorganisms.</title>
        <authorList>
            <person name="Sanudo A.I."/>
            <person name="Olivares M."/>
            <person name="Banuelos O."/>
        </authorList>
    </citation>
    <scope>NUCLEOTIDE SEQUENCE [LARGE SCALE GENOMIC DNA]</scope>
    <source>
        <strain evidence="9 16">CECT8605</strain>
    </source>
</reference>
<dbReference type="Proteomes" id="UP000215747">
    <property type="component" value="Unassembled WGS sequence"/>
</dbReference>
<accession>A0A1V4FLJ2</accession>
<reference evidence="15 22" key="8">
    <citation type="submission" date="2019-07" db="EMBL/GenBank/DDBJ databases">
        <title>Gastrointestinal microbiota of Peromyscus leucopus, the white-footed mouse.</title>
        <authorList>
            <person name="Milovic A."/>
            <person name="Bassam K."/>
            <person name="Barbour A.G."/>
        </authorList>
    </citation>
    <scope>NUCLEOTIDE SEQUENCE [LARGE SCALE GENOMIC DNA]</scope>
    <source>
        <strain evidence="15 22">LL7</strain>
    </source>
</reference>
<dbReference type="Proteomes" id="UP000587270">
    <property type="component" value="Unassembled WGS sequence"/>
</dbReference>
<dbReference type="OMA" id="ITHFQWI"/>
<evidence type="ECO:0000313" key="2">
    <source>
        <dbReference type="EMBL" id="MDV8946853.1"/>
    </source>
</evidence>
<evidence type="ECO:0000313" key="11">
    <source>
        <dbReference type="EMBL" id="OYT02540.1"/>
    </source>
</evidence>
<evidence type="ECO:0000313" key="28">
    <source>
        <dbReference type="Proteomes" id="UP000587270"/>
    </source>
</evidence>
<evidence type="ECO:0000313" key="13">
    <source>
        <dbReference type="EMBL" id="PWT40438.1"/>
    </source>
</evidence>
<evidence type="ECO:0000313" key="19">
    <source>
        <dbReference type="Proteomes" id="UP000245735"/>
    </source>
</evidence>
<gene>
    <name evidence="9" type="ORF">B5D07_04980</name>
    <name evidence="10" type="ORF">CBF96_08975</name>
    <name evidence="11" type="ORF">CBG21_08430</name>
    <name evidence="13" type="ORF">DKZ22_08795</name>
    <name evidence="14" type="ORF">DKZ23_07770</name>
    <name evidence="12" type="ORF">DKZ35_03245</name>
    <name evidence="15" type="ORF">FOD75_05290</name>
    <name evidence="7" type="ORF">GIX77_04560</name>
    <name evidence="4" type="ORF">GIX79_06315</name>
    <name evidence="5" type="ORF">GIX80_03030</name>
    <name evidence="6" type="ORF">GIX81_08005</name>
    <name evidence="3" type="ORF">GIX83_08900</name>
    <name evidence="8" type="ORF">HF865_03790</name>
    <name evidence="2" type="ORF">NX099_05455</name>
</gene>
<reference evidence="2" key="12">
    <citation type="submission" date="2022-08" db="EMBL/GenBank/DDBJ databases">
        <authorList>
            <person name="Huang K."/>
        </authorList>
    </citation>
    <scope>NUCLEOTIDE SEQUENCE</scope>
    <source>
        <strain evidence="2">RGW1</strain>
    </source>
</reference>
<evidence type="ECO:0000313" key="12">
    <source>
        <dbReference type="EMBL" id="PWT37906.1"/>
    </source>
</evidence>
<evidence type="ECO:0000313" key="20">
    <source>
        <dbReference type="Proteomes" id="UP000245866"/>
    </source>
</evidence>
<dbReference type="Proteomes" id="UP000441557">
    <property type="component" value="Unassembled WGS sequence"/>
</dbReference>
<dbReference type="InterPro" id="IPR020215">
    <property type="entry name" value="EbsA-like"/>
</dbReference>
<dbReference type="Proteomes" id="UP000245735">
    <property type="component" value="Unassembled WGS sequence"/>
</dbReference>
<feature type="transmembrane region" description="Helical" evidence="1">
    <location>
        <begin position="21"/>
        <end position="39"/>
    </location>
</feature>
<dbReference type="EMBL" id="WJNE01000032">
    <property type="protein sequence ID" value="MRG69934.1"/>
    <property type="molecule type" value="Genomic_DNA"/>
</dbReference>
<dbReference type="EMBL" id="NGPL01000062">
    <property type="protein sequence ID" value="OYS67717.1"/>
    <property type="molecule type" value="Genomic_DNA"/>
</dbReference>
<organism evidence="9 16">
    <name type="scientific">Limosilactobacillus reuteri</name>
    <name type="common">Lactobacillus reuteri</name>
    <dbReference type="NCBI Taxonomy" id="1598"/>
    <lineage>
        <taxon>Bacteria</taxon>
        <taxon>Bacillati</taxon>
        <taxon>Bacillota</taxon>
        <taxon>Bacilli</taxon>
        <taxon>Lactobacillales</taxon>
        <taxon>Lactobacillaceae</taxon>
        <taxon>Limosilactobacillus</taxon>
    </lineage>
</organism>
<dbReference type="EMBL" id="WJNA01000017">
    <property type="protein sequence ID" value="MRH09389.1"/>
    <property type="molecule type" value="Genomic_DNA"/>
</dbReference>
<evidence type="ECO:0000313" key="14">
    <source>
        <dbReference type="EMBL" id="PWT45967.1"/>
    </source>
</evidence>
<dbReference type="Pfam" id="PF17255">
    <property type="entry name" value="EbsA"/>
    <property type="match status" value="1"/>
</dbReference>
<dbReference type="Proteomes" id="UP000452188">
    <property type="component" value="Unassembled WGS sequence"/>
</dbReference>
<evidence type="ECO:0000313" key="18">
    <source>
        <dbReference type="Proteomes" id="UP000216122"/>
    </source>
</evidence>
<keyword evidence="1" id="KW-1133">Transmembrane helix</keyword>
<dbReference type="OrthoDB" id="2249688at2"/>
<evidence type="ECO:0000313" key="25">
    <source>
        <dbReference type="Proteomes" id="UP000452188"/>
    </source>
</evidence>
<feature type="transmembrane region" description="Helical" evidence="1">
    <location>
        <begin position="45"/>
        <end position="62"/>
    </location>
</feature>
<dbReference type="RefSeq" id="WP_003667861.1">
    <property type="nucleotide sequence ID" value="NZ_CABFNG010000076.1"/>
</dbReference>
<reference evidence="19 20" key="5">
    <citation type="journal article" date="2018" name="Front. Microbiol.">
        <title>Comparative Genomics of the Herbivore Gut Symbiont Lactobacillus reuteri Reveals Genetic Diversity and Lifestyle Adaptation.</title>
        <authorList>
            <person name="Zhao J."/>
        </authorList>
    </citation>
    <scope>NUCLEOTIDE SEQUENCE [LARGE SCALE GENOMIC DNA]</scope>
    <source>
        <strain evidence="13 21">LR10</strain>
        <strain evidence="14 20">LR12</strain>
        <strain evidence="19">LR9</strain>
    </source>
</reference>
<dbReference type="Proteomes" id="UP000430985">
    <property type="component" value="Unassembled WGS sequence"/>
</dbReference>
<evidence type="ECO:0000313" key="16">
    <source>
        <dbReference type="Proteomes" id="UP000189795"/>
    </source>
</evidence>
<evidence type="ECO:0000256" key="1">
    <source>
        <dbReference type="SAM" id="Phobius"/>
    </source>
</evidence>
<evidence type="ECO:0000313" key="26">
    <source>
        <dbReference type="Proteomes" id="UP000470878"/>
    </source>
</evidence>